<feature type="region of interest" description="Disordered" evidence="9">
    <location>
        <begin position="1349"/>
        <end position="1391"/>
    </location>
</feature>
<dbReference type="Gene3D" id="1.20.1560.10">
    <property type="entry name" value="ABC transporter type 1, transmembrane domain"/>
    <property type="match status" value="2"/>
</dbReference>
<feature type="transmembrane region" description="Helical" evidence="10">
    <location>
        <begin position="964"/>
        <end position="983"/>
    </location>
</feature>
<feature type="transmembrane region" description="Helical" evidence="10">
    <location>
        <begin position="877"/>
        <end position="896"/>
    </location>
</feature>
<evidence type="ECO:0000256" key="3">
    <source>
        <dbReference type="ARBA" id="ARBA00022692"/>
    </source>
</evidence>
<comment type="caution">
    <text evidence="13">The sequence shown here is derived from an EMBL/GenBank/DDBJ whole genome shotgun (WGS) entry which is preliminary data.</text>
</comment>
<dbReference type="Pfam" id="PF00005">
    <property type="entry name" value="ABC_tran"/>
    <property type="match status" value="2"/>
</dbReference>
<evidence type="ECO:0000256" key="9">
    <source>
        <dbReference type="SAM" id="MobiDB-lite"/>
    </source>
</evidence>
<dbReference type="Pfam" id="PF00664">
    <property type="entry name" value="ABC_membrane"/>
    <property type="match status" value="2"/>
</dbReference>
<feature type="domain" description="ABC transporter" evidence="11">
    <location>
        <begin position="1057"/>
        <end position="1290"/>
    </location>
</feature>
<feature type="transmembrane region" description="Helical" evidence="10">
    <location>
        <begin position="740"/>
        <end position="763"/>
    </location>
</feature>
<dbReference type="InterPro" id="IPR017871">
    <property type="entry name" value="ABC_transporter-like_CS"/>
</dbReference>
<keyword evidence="14" id="KW-1185">Reference proteome</keyword>
<evidence type="ECO:0000256" key="1">
    <source>
        <dbReference type="ARBA" id="ARBA00004128"/>
    </source>
</evidence>
<evidence type="ECO:0000256" key="10">
    <source>
        <dbReference type="SAM" id="Phobius"/>
    </source>
</evidence>
<dbReference type="PROSITE" id="PS50929">
    <property type="entry name" value="ABC_TM1F"/>
    <property type="match status" value="2"/>
</dbReference>
<keyword evidence="8 10" id="KW-0472">Membrane</keyword>
<dbReference type="InterPro" id="IPR003593">
    <property type="entry name" value="AAA+_ATPase"/>
</dbReference>
<dbReference type="PANTHER" id="PTHR24223">
    <property type="entry name" value="ATP-BINDING CASSETTE SUB-FAMILY C"/>
    <property type="match status" value="1"/>
</dbReference>
<dbReference type="InterPro" id="IPR011527">
    <property type="entry name" value="ABC1_TM_dom"/>
</dbReference>
<dbReference type="SMART" id="SM00382">
    <property type="entry name" value="AAA"/>
    <property type="match status" value="2"/>
</dbReference>
<dbReference type="SUPFAM" id="SSF90123">
    <property type="entry name" value="ABC transporter transmembrane region"/>
    <property type="match status" value="2"/>
</dbReference>
<accession>A0ABR4NEY2</accession>
<dbReference type="InterPro" id="IPR003439">
    <property type="entry name" value="ABC_transporter-like_ATP-bd"/>
</dbReference>
<dbReference type="SUPFAM" id="SSF52540">
    <property type="entry name" value="P-loop containing nucleoside triphosphate hydrolases"/>
    <property type="match status" value="2"/>
</dbReference>
<feature type="transmembrane region" description="Helical" evidence="10">
    <location>
        <begin position="313"/>
        <end position="337"/>
    </location>
</feature>
<evidence type="ECO:0000313" key="14">
    <source>
        <dbReference type="Proteomes" id="UP001527925"/>
    </source>
</evidence>
<evidence type="ECO:0000256" key="5">
    <source>
        <dbReference type="ARBA" id="ARBA00022741"/>
    </source>
</evidence>
<sequence>MSLHSTSALLGLPTASRPDARRLKLRRNLLSFVTQSWLEPIYRTGYSRPLQQEDLPDLPDGDKAVARAHTLDGFWRRFREHKQRPEKTGPPNLGLALCGTFIWLFSIVQVVLNAVTVVLTIQLPLMIPQNTYGTAALLFAMQALKTICSFASQSIEINLNIKVRATIVGAVFGKILRLSPKEQHRFPAGKINTIATTNAADIQRIPASIVRVVASVAQILLALVGIIRILKTITWVPVVLVVACIACDFTASPWVGKAFAGYYKTADARTKVLREFLYGVKIVKFSAAEEIMYDKIQQARSEQVGHAKRLAQLFYFIFVVMGVQRRLVGGISIAIYASVTGKLDASEVFTALGLFNALIGPADTLGAAFGSIFPAIVSYKRIVELLLAEEATQDQKSAMMSEVDSPYGAALKMSAASFTWEEVKKDDVKSKPKNKSRVLKKKSNQTAAANADADKDDDAESHKPAPFALQGITLDIPRGSLVAVVGSVGSGKSSLLSALIGGMRKTAGDSALFGSVAYCSQEPWILTGTIEENIVFGDDSVRARIPDAVAAACLDRDLEILPNGLGTQIGEKGINLSGGQKSRVALARAIARDADIYLLDDPIAALDAHVGKKVFDDAICGVLRGKTVILVTHQLHLLPKIDMVVVLDEGRVVETGAFRELMAREDGALAEIMKDYHFDDHDPEAVKEAGDDDKGEEDKPEDIAKAIKAFEEEKAVAEDRRTGAVGAATIMAFFRAGGRLFLGALIVTQLFSIIAGIWSRIFLEIWVGDKLGLPQGEYLRLYIGFNFIDFTSIAAVLASAFAGAFMAGVVMHNKALDGLFKAPLSFFDGQPIGRILNRMTGDVQALDFDMVGFLITLTEDITGFVGSIVIVSYTSPYILIQFAFILILLVFLLRFYQRSFREIKRLSSIMRSPLAAHISETINGVPTILAYGTSTACIAQQQDKMDLTNASVLFMTSSQYRLGFRLEIISSTVTFLVVVLAAAGAMTPASIGLALASTLQLSDSLNEMMRMLSNLEGAFNAVERLDYYAKELPAEAARELPTDPKDGAWPTAGAVAIRGLEIRYPSRPDHAVIQDLSLDIRPGEKVGVVGRTGSGKSTLMTALFRIMEASKGSIAIDGIDIASLGLKTLRSRLQIIPQDPVLFKGTVRSNLDFGVSYTDDELWAALGLVGLKDFVGSLDGKLDAAVEENGANLSMGQRQLMCLCKAILAKPKVLIMDEATASVDAEADKRIQESIETQFAATTVLSIAHRLNTIAAFDRVLVLDGGRIAEFDAPHVLLGRAGSVFGEMVDATGAANAAVIRQIAADHFAKTRRCDRRLISYLQLIKTLVFSVTVCCMLGCRLFARTGTTHSGPSGSDNKKDGVQLDPSDGDVEHAAGGLQPEPSRGQVRESAMQDFERLTTAIDRNHALTSLKMFLKLEASSPDALVELSHRDFAKLAGFVVFSNDLPTEYTPQKRVETAEHIWAISKLNKIPTSSVMWRAVAEGHARTGNVAAVEKLLATMRDQRLDDEAPHLLAAQSRAYLLAGDKEKGMAVWHTLSKKDDSTFPLEYLVRTHVMCGDTHAAELALHAMRAQFGSELLGASALREACRLFLDKQDHERFVHFFSQLRAAGGVPDGDMWVPALRHFVGTGRYAETIETSAAMKARKMNPSRIQIECEVLALVGLDRTEALPALIAEYARLSPLGLSKKLGDIVARLLGPLRTKEAFDKALASSIYMPPLDTKELFNGLLSGYVAMNDAESVKIVLRECLDRGGRMTAPIQTLVYNCIERSLGKNAALGMVEQMLAAKHGLCEKLERKKQNSVLEAAFSPLPIISK</sequence>
<gene>
    <name evidence="13" type="ORF">HK105_202495</name>
</gene>
<evidence type="ECO:0000259" key="12">
    <source>
        <dbReference type="PROSITE" id="PS50929"/>
    </source>
</evidence>
<comment type="subcellular location">
    <subcellularLocation>
        <location evidence="1">Vacuole membrane</location>
        <topology evidence="1">Multi-pass membrane protein</topology>
    </subcellularLocation>
</comment>
<organism evidence="13 14">
    <name type="scientific">Polyrhizophydium stewartii</name>
    <dbReference type="NCBI Taxonomy" id="2732419"/>
    <lineage>
        <taxon>Eukaryota</taxon>
        <taxon>Fungi</taxon>
        <taxon>Fungi incertae sedis</taxon>
        <taxon>Chytridiomycota</taxon>
        <taxon>Chytridiomycota incertae sedis</taxon>
        <taxon>Chytridiomycetes</taxon>
        <taxon>Rhizophydiales</taxon>
        <taxon>Rhizophydiales incertae sedis</taxon>
        <taxon>Polyrhizophydium</taxon>
    </lineage>
</organism>
<feature type="transmembrane region" description="Helical" evidence="10">
    <location>
        <begin position="209"/>
        <end position="229"/>
    </location>
</feature>
<feature type="domain" description="ABC transmembrane type-1" evidence="12">
    <location>
        <begin position="93"/>
        <end position="372"/>
    </location>
</feature>
<evidence type="ECO:0000256" key="2">
    <source>
        <dbReference type="ARBA" id="ARBA00022448"/>
    </source>
</evidence>
<keyword evidence="5" id="KW-0547">Nucleotide-binding</keyword>
<keyword evidence="6" id="KW-0067">ATP-binding</keyword>
<keyword evidence="7 10" id="KW-1133">Transmembrane helix</keyword>
<keyword evidence="2" id="KW-0813">Transport</keyword>
<feature type="domain" description="ABC transporter" evidence="11">
    <location>
        <begin position="454"/>
        <end position="674"/>
    </location>
</feature>
<evidence type="ECO:0008006" key="15">
    <source>
        <dbReference type="Google" id="ProtNLM"/>
    </source>
</evidence>
<protein>
    <recommendedName>
        <fullName evidence="15">ABC transporter</fullName>
    </recommendedName>
</protein>
<evidence type="ECO:0000313" key="13">
    <source>
        <dbReference type="EMBL" id="KAL2918081.1"/>
    </source>
</evidence>
<keyword evidence="3 10" id="KW-0812">Transmembrane</keyword>
<dbReference type="Gene3D" id="3.40.50.300">
    <property type="entry name" value="P-loop containing nucleotide triphosphate hydrolases"/>
    <property type="match status" value="2"/>
</dbReference>
<proteinExistence type="predicted"/>
<feature type="transmembrane region" description="Helical" evidence="10">
    <location>
        <begin position="92"/>
        <end position="112"/>
    </location>
</feature>
<feature type="transmembrane region" description="Helical" evidence="10">
    <location>
        <begin position="235"/>
        <end position="255"/>
    </location>
</feature>
<reference evidence="13 14" key="1">
    <citation type="submission" date="2023-09" db="EMBL/GenBank/DDBJ databases">
        <title>Pangenome analysis of Batrachochytrium dendrobatidis and related Chytrids.</title>
        <authorList>
            <person name="Yacoub M.N."/>
            <person name="Stajich J.E."/>
            <person name="James T.Y."/>
        </authorList>
    </citation>
    <scope>NUCLEOTIDE SEQUENCE [LARGE SCALE GENOMIC DNA]</scope>
    <source>
        <strain evidence="13 14">JEL0888</strain>
    </source>
</reference>
<feature type="domain" description="ABC transmembrane type-1" evidence="12">
    <location>
        <begin position="740"/>
        <end position="1017"/>
    </location>
</feature>
<dbReference type="PROSITE" id="PS00211">
    <property type="entry name" value="ABC_TRANSPORTER_1"/>
    <property type="match status" value="1"/>
</dbReference>
<dbReference type="InterPro" id="IPR050173">
    <property type="entry name" value="ABC_transporter_C-like"/>
</dbReference>
<feature type="region of interest" description="Disordered" evidence="9">
    <location>
        <begin position="429"/>
        <end position="462"/>
    </location>
</feature>
<dbReference type="Proteomes" id="UP001527925">
    <property type="component" value="Unassembled WGS sequence"/>
</dbReference>
<dbReference type="EMBL" id="JADGIZ020000008">
    <property type="protein sequence ID" value="KAL2918081.1"/>
    <property type="molecule type" value="Genomic_DNA"/>
</dbReference>
<dbReference type="CDD" id="cd03250">
    <property type="entry name" value="ABCC_MRP_domain1"/>
    <property type="match status" value="1"/>
</dbReference>
<dbReference type="PROSITE" id="PS50893">
    <property type="entry name" value="ABC_TRANSPORTER_2"/>
    <property type="match status" value="2"/>
</dbReference>
<evidence type="ECO:0000256" key="7">
    <source>
        <dbReference type="ARBA" id="ARBA00022989"/>
    </source>
</evidence>
<dbReference type="CDD" id="cd03244">
    <property type="entry name" value="ABCC_MRP_domain2"/>
    <property type="match status" value="1"/>
</dbReference>
<evidence type="ECO:0000256" key="6">
    <source>
        <dbReference type="ARBA" id="ARBA00022840"/>
    </source>
</evidence>
<feature type="compositionally biased region" description="Basic residues" evidence="9">
    <location>
        <begin position="431"/>
        <end position="443"/>
    </location>
</feature>
<dbReference type="PANTHER" id="PTHR24223:SF443">
    <property type="entry name" value="MULTIDRUG-RESISTANCE LIKE PROTEIN 1, ISOFORM I"/>
    <property type="match status" value="1"/>
</dbReference>
<feature type="transmembrane region" description="Helical" evidence="10">
    <location>
        <begin position="848"/>
        <end position="871"/>
    </location>
</feature>
<evidence type="ECO:0000256" key="4">
    <source>
        <dbReference type="ARBA" id="ARBA00022737"/>
    </source>
</evidence>
<evidence type="ECO:0000256" key="8">
    <source>
        <dbReference type="ARBA" id="ARBA00023136"/>
    </source>
</evidence>
<dbReference type="InterPro" id="IPR027417">
    <property type="entry name" value="P-loop_NTPase"/>
</dbReference>
<feature type="transmembrane region" description="Helical" evidence="10">
    <location>
        <begin position="783"/>
        <end position="811"/>
    </location>
</feature>
<keyword evidence="4" id="KW-0677">Repeat</keyword>
<feature type="transmembrane region" description="Helical" evidence="10">
    <location>
        <begin position="357"/>
        <end position="377"/>
    </location>
</feature>
<evidence type="ECO:0000259" key="11">
    <source>
        <dbReference type="PROSITE" id="PS50893"/>
    </source>
</evidence>
<dbReference type="InterPro" id="IPR036640">
    <property type="entry name" value="ABC1_TM_sf"/>
</dbReference>
<name>A0ABR4NEY2_9FUNG</name>